<accession>A0A0A0HZ06</accession>
<dbReference type="Pfam" id="PF12730">
    <property type="entry name" value="ABC2_membrane_4"/>
    <property type="match status" value="1"/>
</dbReference>
<feature type="transmembrane region" description="Helical" evidence="1">
    <location>
        <begin position="18"/>
        <end position="39"/>
    </location>
</feature>
<organism evidence="2 3">
    <name type="scientific">Clostridium novyi A str. 4552</name>
    <dbReference type="NCBI Taxonomy" id="1444289"/>
    <lineage>
        <taxon>Bacteria</taxon>
        <taxon>Bacillati</taxon>
        <taxon>Bacillota</taxon>
        <taxon>Clostridia</taxon>
        <taxon>Eubacteriales</taxon>
        <taxon>Clostridiaceae</taxon>
        <taxon>Clostridium</taxon>
    </lineage>
</organism>
<evidence type="ECO:0000256" key="1">
    <source>
        <dbReference type="SAM" id="Phobius"/>
    </source>
</evidence>
<dbReference type="OrthoDB" id="2584645at2"/>
<dbReference type="AlphaFoldDB" id="A0A0A0HZ06"/>
<feature type="transmembrane region" description="Helical" evidence="1">
    <location>
        <begin position="150"/>
        <end position="172"/>
    </location>
</feature>
<dbReference type="RefSeq" id="WP_039256176.1">
    <property type="nucleotide sequence ID" value="NZ_JENJ01000072.1"/>
</dbReference>
<feature type="transmembrane region" description="Helical" evidence="1">
    <location>
        <begin position="96"/>
        <end position="122"/>
    </location>
</feature>
<reference evidence="2 3" key="1">
    <citation type="submission" date="2014-01" db="EMBL/GenBank/DDBJ databases">
        <title>Plasmidome dynamics in the species complex Clostridium novyi sensu lato converts strains of independent lineages into distinctly different pathogens.</title>
        <authorList>
            <person name="Skarin H."/>
            <person name="Segerman B."/>
        </authorList>
    </citation>
    <scope>NUCLEOTIDE SEQUENCE [LARGE SCALE GENOMIC DNA]</scope>
    <source>
        <strain evidence="2 3">4552</strain>
    </source>
</reference>
<name>A0A0A0HZ06_CLONO</name>
<evidence type="ECO:0000313" key="2">
    <source>
        <dbReference type="EMBL" id="KGM94459.1"/>
    </source>
</evidence>
<evidence type="ECO:0000313" key="3">
    <source>
        <dbReference type="Proteomes" id="UP000030012"/>
    </source>
</evidence>
<dbReference type="Proteomes" id="UP000030012">
    <property type="component" value="Unassembled WGS sequence"/>
</dbReference>
<feature type="transmembrane region" description="Helical" evidence="1">
    <location>
        <begin position="51"/>
        <end position="75"/>
    </location>
</feature>
<keyword evidence="1" id="KW-0472">Membrane</keyword>
<dbReference type="EMBL" id="JENJ01000072">
    <property type="protein sequence ID" value="KGM94459.1"/>
    <property type="molecule type" value="Genomic_DNA"/>
</dbReference>
<evidence type="ECO:0008006" key="4">
    <source>
        <dbReference type="Google" id="ProtNLM"/>
    </source>
</evidence>
<sequence>MGNFASIEINKMWKNRRYITVVVMITAFLILSFFITYYAPSDSDNLLLYYYHIFAINSKLLFPLAITALFGPMIISEYRNKTIKLLWGSQFDKKEVFLGKFLCGFIYFSVIFISLITIYMVISGIFFGKLSNIQTKTTIIYKSELIKRSVVILISELTYLFCFASFVCLISIITKNQVLTFAIAISIILLYSFVPIPSSISKYIFLNGGLLHTALALESFPYLDVFRTCLINITTMNIFLILGVLISDKQQL</sequence>
<keyword evidence="1" id="KW-1133">Transmembrane helix</keyword>
<feature type="transmembrane region" description="Helical" evidence="1">
    <location>
        <begin position="179"/>
        <end position="205"/>
    </location>
</feature>
<gene>
    <name evidence="2" type="ORF">Z968_11705</name>
</gene>
<feature type="transmembrane region" description="Helical" evidence="1">
    <location>
        <begin position="225"/>
        <end position="246"/>
    </location>
</feature>
<proteinExistence type="predicted"/>
<comment type="caution">
    <text evidence="2">The sequence shown here is derived from an EMBL/GenBank/DDBJ whole genome shotgun (WGS) entry which is preliminary data.</text>
</comment>
<keyword evidence="1" id="KW-0812">Transmembrane</keyword>
<protein>
    <recommendedName>
        <fullName evidence="4">ABC transporter permease</fullName>
    </recommendedName>
</protein>